<evidence type="ECO:0000256" key="1">
    <source>
        <dbReference type="ARBA" id="ARBA00022737"/>
    </source>
</evidence>
<feature type="domain" description="Tubulin/FtsZ GTPase" evidence="5">
    <location>
        <begin position="184"/>
        <end position="363"/>
    </location>
</feature>
<gene>
    <name evidence="6" type="ORF">CSSPJE1EN1_LOCUS3920</name>
</gene>
<keyword evidence="2" id="KW-0547">Nucleotide-binding</keyword>
<dbReference type="InterPro" id="IPR036525">
    <property type="entry name" value="Tubulin/FtsZ_GTPase_sf"/>
</dbReference>
<name>A0ABP0VVD7_9BRYO</name>
<organism evidence="6 7">
    <name type="scientific">Sphagnum jensenii</name>
    <dbReference type="NCBI Taxonomy" id="128206"/>
    <lineage>
        <taxon>Eukaryota</taxon>
        <taxon>Viridiplantae</taxon>
        <taxon>Streptophyta</taxon>
        <taxon>Embryophyta</taxon>
        <taxon>Bryophyta</taxon>
        <taxon>Sphagnophytina</taxon>
        <taxon>Sphagnopsida</taxon>
        <taxon>Sphagnales</taxon>
        <taxon>Sphagnaceae</taxon>
        <taxon>Sphagnum</taxon>
    </lineage>
</organism>
<keyword evidence="7" id="KW-1185">Reference proteome</keyword>
<dbReference type="Gene3D" id="2.20.110.10">
    <property type="entry name" value="Histone H3 K4-specific methyltransferase SET7/9 N-terminal domain"/>
    <property type="match status" value="2"/>
</dbReference>
<dbReference type="InterPro" id="IPR003409">
    <property type="entry name" value="MORN"/>
</dbReference>
<evidence type="ECO:0000256" key="2">
    <source>
        <dbReference type="ARBA" id="ARBA00022741"/>
    </source>
</evidence>
<dbReference type="SMART" id="SM00698">
    <property type="entry name" value="MORN"/>
    <property type="match status" value="3"/>
</dbReference>
<dbReference type="SUPFAM" id="SSF55307">
    <property type="entry name" value="Tubulin C-terminal domain-like"/>
    <property type="match status" value="1"/>
</dbReference>
<dbReference type="InterPro" id="IPR003008">
    <property type="entry name" value="Tubulin_FtsZ_GTPase"/>
</dbReference>
<feature type="compositionally biased region" description="Polar residues" evidence="4">
    <location>
        <begin position="161"/>
        <end position="178"/>
    </location>
</feature>
<evidence type="ECO:0000313" key="6">
    <source>
        <dbReference type="EMBL" id="CAK9258442.1"/>
    </source>
</evidence>
<accession>A0ABP0VVD7</accession>
<dbReference type="Proteomes" id="UP001497444">
    <property type="component" value="Chromosome 11"/>
</dbReference>
<reference evidence="6" key="1">
    <citation type="submission" date="2024-02" db="EMBL/GenBank/DDBJ databases">
        <authorList>
            <consortium name="ELIXIR-Norway"/>
            <consortium name="Elixir Norway"/>
        </authorList>
    </citation>
    <scope>NUCLEOTIDE SEQUENCE</scope>
</reference>
<dbReference type="EMBL" id="OZ020106">
    <property type="protein sequence ID" value="CAK9258442.1"/>
    <property type="molecule type" value="Genomic_DNA"/>
</dbReference>
<evidence type="ECO:0000313" key="7">
    <source>
        <dbReference type="Proteomes" id="UP001497444"/>
    </source>
</evidence>
<proteinExistence type="predicted"/>
<dbReference type="PANTHER" id="PTHR43215">
    <property type="entry name" value="RADIAL SPOKE HEAD 1 HOMOLOG"/>
    <property type="match status" value="1"/>
</dbReference>
<evidence type="ECO:0000256" key="4">
    <source>
        <dbReference type="SAM" id="MobiDB-lite"/>
    </source>
</evidence>
<evidence type="ECO:0000256" key="3">
    <source>
        <dbReference type="ARBA" id="ARBA00023134"/>
    </source>
</evidence>
<sequence>MYNMRSMSSSPYHLSTTCGCYRSCCFGAEFGEQIVRSGSYSGFCSVKLELRARRHASQLGYVHSSSVLLDREPRVFLAELCKRGENNIGFRRRRKEQRFQKLGFLSFVHTLLPSLERQQRRVRLKGKQECGLITCEASLAKDAALLGSPVTWVRTPPIHNHGSNGLEQQQPEATQGKPTTIGRELQIIGVGRKIPAIFNFCSQSPLLSSAEFWVIPPDSNVLQSFQTFQQPGGGVRQVDGSLLDPKTNAPVEALKLNGPLYLAVAGSTEALDVATGLLQAARDQCCLAVSIVVLPFHFEGQRRRKEAEEAMHILGASSDILIVVEQDALMRQEMVTVAEADCLACTAVLLGIKALSDLLLGDNQVVLDETSYGQQDIDSFEIKSILQQGGKACLGFGKGGSVKAAMGSAALDSPFMHGWLAEEEKGAVLCTVASAAKIEPKEVQEALRLLQDLVGKQQLICTSIQEPSLDTGVVTATIIITRVGDGFVILGGHMTDPLSLGTTEGDPSHTWNRASIEVRNGVDNGVNEKPTQKILKLEHLGSQSGAQSKRSDQPVVSDGKSIPATSNITRPLDFRSEGGVGQSPMATGNAWKAGPSSAAAEEWALSRAQAREQLVAIDPEEETSITIGIRPRVEQQRVVGQHPYQKSAPEVIPVDPAAVPRKGVGAMLEKYRAMLQGRDSSPALAPTTLSQRAASMLENERSTNKLTQVMEIQLNQGLYKGRCQAGQPEGKGRLTYADGSFYEGQWKQGNRHGTGAFYYANGDMYQGSWRNNVMHGQGWLYFHTGDRLHAHYVNGVANGEARYYSVDGNVFFGRLRDNWRHGECLYIESSGSRWREVWDYGMFVSRTPIQDCSGGGSS</sequence>
<dbReference type="SMART" id="SM00864">
    <property type="entry name" value="Tubulin"/>
    <property type="match status" value="1"/>
</dbReference>
<dbReference type="InterPro" id="IPR008280">
    <property type="entry name" value="Tub_FtsZ_C"/>
</dbReference>
<dbReference type="SUPFAM" id="SSF52490">
    <property type="entry name" value="Tubulin nucleotide-binding domain-like"/>
    <property type="match status" value="1"/>
</dbReference>
<dbReference type="PANTHER" id="PTHR43215:SF15">
    <property type="entry name" value="PROTEIN ACCUMULATION AND REPLICATION OF CHLOROPLASTS 3, CHLOROPLASTIC"/>
    <property type="match status" value="1"/>
</dbReference>
<dbReference type="SUPFAM" id="SSF82185">
    <property type="entry name" value="Histone H3 K4-specific methyltransferase SET7/9 N-terminal domain"/>
    <property type="match status" value="1"/>
</dbReference>
<dbReference type="PRINTS" id="PR00423">
    <property type="entry name" value="CELLDVISFTSZ"/>
</dbReference>
<keyword evidence="3" id="KW-0342">GTP-binding</keyword>
<feature type="region of interest" description="Disordered" evidence="4">
    <location>
        <begin position="538"/>
        <end position="595"/>
    </location>
</feature>
<evidence type="ECO:0000259" key="5">
    <source>
        <dbReference type="SMART" id="SM00864"/>
    </source>
</evidence>
<feature type="region of interest" description="Disordered" evidence="4">
    <location>
        <begin position="157"/>
        <end position="178"/>
    </location>
</feature>
<protein>
    <recommendedName>
        <fullName evidence="5">Tubulin/FtsZ GTPase domain-containing protein</fullName>
    </recommendedName>
</protein>
<keyword evidence="1" id="KW-0677">Repeat</keyword>
<dbReference type="Gene3D" id="3.40.50.1440">
    <property type="entry name" value="Tubulin/FtsZ, GTPase domain"/>
    <property type="match status" value="1"/>
</dbReference>
<dbReference type="PROSITE" id="PS51257">
    <property type="entry name" value="PROKAR_LIPOPROTEIN"/>
    <property type="match status" value="1"/>
</dbReference>
<dbReference type="Pfam" id="PF02493">
    <property type="entry name" value="MORN"/>
    <property type="match status" value="4"/>
</dbReference>